<dbReference type="eggNOG" id="COG0654">
    <property type="taxonomic scope" value="Bacteria"/>
</dbReference>
<gene>
    <name evidence="9" type="ordered locus">Tmz1t_1450</name>
</gene>
<keyword evidence="6" id="KW-0560">Oxidoreductase</keyword>
<dbReference type="InterPro" id="IPR002938">
    <property type="entry name" value="FAD-bd"/>
</dbReference>
<dbReference type="GO" id="GO:0006744">
    <property type="term" value="P:ubiquinone biosynthetic process"/>
    <property type="evidence" value="ECO:0007669"/>
    <property type="project" value="UniProtKB-UniPathway"/>
</dbReference>
<reference evidence="10" key="1">
    <citation type="submission" date="2009-05" db="EMBL/GenBank/DDBJ databases">
        <title>Complete sequence of chromosome of Thauera sp. MZ1T.</title>
        <authorList>
            <consortium name="US DOE Joint Genome Institute"/>
            <person name="Lucas S."/>
            <person name="Copeland A."/>
            <person name="Lapidus A."/>
            <person name="Glavina del Rio T."/>
            <person name="Dalin E."/>
            <person name="Tice H."/>
            <person name="Bruce D."/>
            <person name="Goodwin L."/>
            <person name="Pitluck S."/>
            <person name="Sims D."/>
            <person name="Brettin T."/>
            <person name="Detter J.C."/>
            <person name="Han C."/>
            <person name="Larimer F."/>
            <person name="Land M."/>
            <person name="Hauser L."/>
            <person name="Kyrpides N."/>
            <person name="Mikhailova N."/>
            <person name="Sayler G.S."/>
        </authorList>
    </citation>
    <scope>NUCLEOTIDE SEQUENCE [LARGE SCALE GENOMIC DNA]</scope>
    <source>
        <strain evidence="10">MZ1T</strain>
    </source>
</reference>
<keyword evidence="4" id="KW-0285">Flavoprotein</keyword>
<dbReference type="Gene3D" id="3.50.50.60">
    <property type="entry name" value="FAD/NAD(P)-binding domain"/>
    <property type="match status" value="2"/>
</dbReference>
<dbReference type="PANTHER" id="PTHR43876:SF7">
    <property type="entry name" value="UBIQUINONE BIOSYNTHESIS MONOOXYGENASE COQ6, MITOCHONDRIAL"/>
    <property type="match status" value="1"/>
</dbReference>
<comment type="similarity">
    <text evidence="3">Belongs to the UbiH/COQ6 family.</text>
</comment>
<dbReference type="GO" id="GO:0071949">
    <property type="term" value="F:FAD binding"/>
    <property type="evidence" value="ECO:0007669"/>
    <property type="project" value="InterPro"/>
</dbReference>
<dbReference type="EMBL" id="CP001281">
    <property type="protein sequence ID" value="ACK54209.1"/>
    <property type="molecule type" value="Genomic_DNA"/>
</dbReference>
<keyword evidence="9" id="KW-0830">Ubiquinone</keyword>
<organism evidence="9 10">
    <name type="scientific">Thauera aminoaromatica</name>
    <dbReference type="NCBI Taxonomy" id="164330"/>
    <lineage>
        <taxon>Bacteria</taxon>
        <taxon>Pseudomonadati</taxon>
        <taxon>Pseudomonadota</taxon>
        <taxon>Betaproteobacteria</taxon>
        <taxon>Rhodocyclales</taxon>
        <taxon>Zoogloeaceae</taxon>
        <taxon>Thauera</taxon>
    </lineage>
</organism>
<dbReference type="InterPro" id="IPR010971">
    <property type="entry name" value="UbiH/COQ6"/>
</dbReference>
<evidence type="ECO:0000313" key="10">
    <source>
        <dbReference type="Proteomes" id="UP000002186"/>
    </source>
</evidence>
<keyword evidence="7" id="KW-0503">Monooxygenase</keyword>
<dbReference type="Proteomes" id="UP000002186">
    <property type="component" value="Chromosome"/>
</dbReference>
<evidence type="ECO:0000256" key="4">
    <source>
        <dbReference type="ARBA" id="ARBA00022630"/>
    </source>
</evidence>
<dbReference type="InterPro" id="IPR036188">
    <property type="entry name" value="FAD/NAD-bd_sf"/>
</dbReference>
<name>C4ZNP6_THASP</name>
<keyword evidence="10" id="KW-1185">Reference proteome</keyword>
<dbReference type="OrthoDB" id="9769565at2"/>
<evidence type="ECO:0000256" key="6">
    <source>
        <dbReference type="ARBA" id="ARBA00023002"/>
    </source>
</evidence>
<feature type="domain" description="FAD-binding" evidence="8">
    <location>
        <begin position="11"/>
        <end position="315"/>
    </location>
</feature>
<proteinExistence type="inferred from homology"/>
<dbReference type="GO" id="GO:0004497">
    <property type="term" value="F:monooxygenase activity"/>
    <property type="evidence" value="ECO:0007669"/>
    <property type="project" value="UniProtKB-KW"/>
</dbReference>
<dbReference type="GO" id="GO:0016705">
    <property type="term" value="F:oxidoreductase activity, acting on paired donors, with incorporation or reduction of molecular oxygen"/>
    <property type="evidence" value="ECO:0007669"/>
    <property type="project" value="InterPro"/>
</dbReference>
<dbReference type="KEGG" id="tmz:Tmz1t_1450"/>
<evidence type="ECO:0000256" key="1">
    <source>
        <dbReference type="ARBA" id="ARBA00001974"/>
    </source>
</evidence>
<dbReference type="InterPro" id="IPR051205">
    <property type="entry name" value="UbiH/COQ6_monooxygenase"/>
</dbReference>
<dbReference type="AlphaFoldDB" id="C4ZNP6"/>
<dbReference type="PRINTS" id="PR00420">
    <property type="entry name" value="RNGMNOXGNASE"/>
</dbReference>
<evidence type="ECO:0000256" key="7">
    <source>
        <dbReference type="ARBA" id="ARBA00023033"/>
    </source>
</evidence>
<dbReference type="SUPFAM" id="SSF51905">
    <property type="entry name" value="FAD/NAD(P)-binding domain"/>
    <property type="match status" value="1"/>
</dbReference>
<protein>
    <submittedName>
        <fullName evidence="9">Ubiquinone biosynthesis hydroxylase, UbiH/UbiF/VisC/COQ6 family</fullName>
    </submittedName>
</protein>
<dbReference type="NCBIfam" id="TIGR01988">
    <property type="entry name" value="Ubi-OHases"/>
    <property type="match status" value="1"/>
</dbReference>
<sequence>MADDAPDHVHDLLIVGAGPVGLALALALKDAGLDIVLADARAREAVARDPRDLALAHGTRLTLQRLGVWDGLPTTAIQHIHISHQGGLGRTLIDAAEHELPALGYVASAGALATALRKAVDAAGIPVFDETEITNLAAGEDDVIASLADTGRPAPTLRARLAACAEGGLRAGDPNVVEHDYGQHALIADVQVAGGHRHTAFERFTPQGPVALLPKGEGYALVHVARPETADELLTLDDAAYLARLQAHIGGRARLTGVGPRLRYPLVLRYRRSTIAQRTVWLGNAAQTLHPVAGQGFNLALRDVWALADALLRASEAARQRSDDPAASPFDAGAASILAGYANARGLDRLGTMRFTDTLVRVFSNDFAPLRHARGAALFALDLIPPLRNFVARRMMFGARAWP</sequence>
<keyword evidence="5" id="KW-0274">FAD</keyword>
<evidence type="ECO:0000256" key="2">
    <source>
        <dbReference type="ARBA" id="ARBA00004749"/>
    </source>
</evidence>
<comment type="cofactor">
    <cofactor evidence="1">
        <name>FAD</name>
        <dbReference type="ChEBI" id="CHEBI:57692"/>
    </cofactor>
</comment>
<evidence type="ECO:0000256" key="5">
    <source>
        <dbReference type="ARBA" id="ARBA00022827"/>
    </source>
</evidence>
<evidence type="ECO:0000313" key="9">
    <source>
        <dbReference type="EMBL" id="ACK54209.1"/>
    </source>
</evidence>
<dbReference type="RefSeq" id="WP_004308715.1">
    <property type="nucleotide sequence ID" value="NC_011662.2"/>
</dbReference>
<reference evidence="9 10" key="2">
    <citation type="journal article" date="2012" name="Stand. Genomic Sci.">
        <title>Complete genome sequence of Thauera aminoaromatica strain MZ1T.</title>
        <authorList>
            <person name="Jiang K."/>
            <person name="Sanseverino J."/>
            <person name="Chauhan A."/>
            <person name="Lucas S."/>
            <person name="Copeland A."/>
            <person name="Lapidus A."/>
            <person name="Del Rio T.G."/>
            <person name="Dalin E."/>
            <person name="Tice H."/>
            <person name="Bruce D."/>
            <person name="Goodwin L."/>
            <person name="Pitluck S."/>
            <person name="Sims D."/>
            <person name="Brettin T."/>
            <person name="Detter J.C."/>
            <person name="Han C."/>
            <person name="Chang Y.J."/>
            <person name="Larimer F."/>
            <person name="Land M."/>
            <person name="Hauser L."/>
            <person name="Kyrpides N.C."/>
            <person name="Mikhailova N."/>
            <person name="Moser S."/>
            <person name="Jegier P."/>
            <person name="Close D."/>
            <person name="Debruyn J.M."/>
            <person name="Wang Y."/>
            <person name="Layton A.C."/>
            <person name="Allen M.S."/>
            <person name="Sayler G.S."/>
        </authorList>
    </citation>
    <scope>NUCLEOTIDE SEQUENCE [LARGE SCALE GENOMIC DNA]</scope>
    <source>
        <strain evidence="9 10">MZ1T</strain>
    </source>
</reference>
<dbReference type="HOGENOM" id="CLU_009665_8_1_4"/>
<comment type="pathway">
    <text evidence="2">Cofactor biosynthesis; ubiquinone biosynthesis.</text>
</comment>
<dbReference type="UniPathway" id="UPA00232"/>
<dbReference type="PANTHER" id="PTHR43876">
    <property type="entry name" value="UBIQUINONE BIOSYNTHESIS MONOOXYGENASE COQ6, MITOCHONDRIAL"/>
    <property type="match status" value="1"/>
</dbReference>
<evidence type="ECO:0000256" key="3">
    <source>
        <dbReference type="ARBA" id="ARBA00005349"/>
    </source>
</evidence>
<accession>C4ZNP6</accession>
<dbReference type="STRING" id="85643.Tmz1t_1450"/>
<dbReference type="Pfam" id="PF01494">
    <property type="entry name" value="FAD_binding_3"/>
    <property type="match status" value="1"/>
</dbReference>
<evidence type="ECO:0000259" key="8">
    <source>
        <dbReference type="Pfam" id="PF01494"/>
    </source>
</evidence>